<dbReference type="RefSeq" id="WP_240131532.1">
    <property type="nucleotide sequence ID" value="NZ_JACSDI010000010.1"/>
</dbReference>
<dbReference type="Gene3D" id="2.40.50.180">
    <property type="entry name" value="CheA-289, Domain 4"/>
    <property type="match status" value="1"/>
</dbReference>
<dbReference type="PROSITE" id="PS50851">
    <property type="entry name" value="CHEW"/>
    <property type="match status" value="1"/>
</dbReference>
<sequence>MNQLVNVGLTNSVGDITQYLTFQSANDTFAIGILDVKEIIEIEGITRVPMMPEFLCGIINLRGKVVPVIDLSKRLGRLSTVISKKSCIVLVEISHEDEQQTIGMLVDEVNEILEIDDEHTQPPPDFGADLRVDFIRAMGRVGEHFMILLDINYVLSVADISAISQLNFRTAEANDEVL</sequence>
<proteinExistence type="predicted"/>
<reference evidence="2 3" key="1">
    <citation type="submission" date="2020-08" db="EMBL/GenBank/DDBJ databases">
        <title>Whole genome sequence of Shewanella sp strain PS-2.</title>
        <authorList>
            <person name="Das S.K."/>
        </authorList>
    </citation>
    <scope>NUCLEOTIDE SEQUENCE [LARGE SCALE GENOMIC DNA]</scope>
    <source>
        <strain evidence="2 3">PS-2</strain>
    </source>
</reference>
<dbReference type="Gene3D" id="2.30.30.40">
    <property type="entry name" value="SH3 Domains"/>
    <property type="match status" value="1"/>
</dbReference>
<accession>A0ABS9QZW4</accession>
<name>A0ABS9QZW4_9GAMM</name>
<organism evidence="2 3">
    <name type="scientific">Shewanella cutis</name>
    <dbReference type="NCBI Taxonomy" id="2766780"/>
    <lineage>
        <taxon>Bacteria</taxon>
        <taxon>Pseudomonadati</taxon>
        <taxon>Pseudomonadota</taxon>
        <taxon>Gammaproteobacteria</taxon>
        <taxon>Alteromonadales</taxon>
        <taxon>Shewanellaceae</taxon>
        <taxon>Shewanella</taxon>
    </lineage>
</organism>
<dbReference type="PANTHER" id="PTHR22617:SF41">
    <property type="entry name" value="CHEMOTAXIS SIGNAL TRANSDUCTION SYSTEM ADAPTOR PROTEIN CHEW"/>
    <property type="match status" value="1"/>
</dbReference>
<dbReference type="Pfam" id="PF01584">
    <property type="entry name" value="CheW"/>
    <property type="match status" value="1"/>
</dbReference>
<dbReference type="EMBL" id="JACSDI010000010">
    <property type="protein sequence ID" value="MCG9964981.1"/>
    <property type="molecule type" value="Genomic_DNA"/>
</dbReference>
<comment type="caution">
    <text evidence="2">The sequence shown here is derived from an EMBL/GenBank/DDBJ whole genome shotgun (WGS) entry which is preliminary data.</text>
</comment>
<protein>
    <submittedName>
        <fullName evidence="2">Purine-binding chemotaxis protein CheW</fullName>
    </submittedName>
</protein>
<dbReference type="Proteomes" id="UP000829384">
    <property type="component" value="Unassembled WGS sequence"/>
</dbReference>
<dbReference type="PANTHER" id="PTHR22617">
    <property type="entry name" value="CHEMOTAXIS SENSOR HISTIDINE KINASE-RELATED"/>
    <property type="match status" value="1"/>
</dbReference>
<dbReference type="InterPro" id="IPR002545">
    <property type="entry name" value="CheW-lke_dom"/>
</dbReference>
<dbReference type="InterPro" id="IPR039315">
    <property type="entry name" value="CheW"/>
</dbReference>
<evidence type="ECO:0000313" key="2">
    <source>
        <dbReference type="EMBL" id="MCG9964981.1"/>
    </source>
</evidence>
<keyword evidence="3" id="KW-1185">Reference proteome</keyword>
<feature type="domain" description="CheW-like" evidence="1">
    <location>
        <begin position="16"/>
        <end position="160"/>
    </location>
</feature>
<dbReference type="SMART" id="SM00260">
    <property type="entry name" value="CheW"/>
    <property type="match status" value="1"/>
</dbReference>
<dbReference type="SUPFAM" id="SSF50341">
    <property type="entry name" value="CheW-like"/>
    <property type="match status" value="1"/>
</dbReference>
<evidence type="ECO:0000259" key="1">
    <source>
        <dbReference type="PROSITE" id="PS50851"/>
    </source>
</evidence>
<dbReference type="InterPro" id="IPR036061">
    <property type="entry name" value="CheW-like_dom_sf"/>
</dbReference>
<evidence type="ECO:0000313" key="3">
    <source>
        <dbReference type="Proteomes" id="UP000829384"/>
    </source>
</evidence>
<gene>
    <name evidence="2" type="ORF">H9J30_13810</name>
</gene>